<dbReference type="OMA" id="AYKEHEC"/>
<evidence type="ECO:0000256" key="3">
    <source>
        <dbReference type="ARBA" id="ARBA00022517"/>
    </source>
</evidence>
<dbReference type="InterPro" id="IPR050079">
    <property type="entry name" value="DEAD_box_RNA_helicase"/>
</dbReference>
<dbReference type="SMART" id="SM00490">
    <property type="entry name" value="HELICc"/>
    <property type="match status" value="1"/>
</dbReference>
<evidence type="ECO:0000256" key="4">
    <source>
        <dbReference type="ARBA" id="ARBA00022552"/>
    </source>
</evidence>
<dbReference type="PROSITE" id="PS51194">
    <property type="entry name" value="HELICASE_CTER"/>
    <property type="match status" value="1"/>
</dbReference>
<dbReference type="CDD" id="cd17960">
    <property type="entry name" value="DEADc_DDX55"/>
    <property type="match status" value="1"/>
</dbReference>
<dbReference type="PROSITE" id="PS51192">
    <property type="entry name" value="HELICASE_ATP_BIND_1"/>
    <property type="match status" value="1"/>
</dbReference>
<keyword evidence="10" id="KW-0175">Coiled coil</keyword>
<organism evidence="17 18">
    <name type="scientific">Allomyces macrogynus (strain ATCC 38327)</name>
    <name type="common">Allomyces javanicus var. macrogynus</name>
    <dbReference type="NCBI Taxonomy" id="578462"/>
    <lineage>
        <taxon>Eukaryota</taxon>
        <taxon>Fungi</taxon>
        <taxon>Fungi incertae sedis</taxon>
        <taxon>Blastocladiomycota</taxon>
        <taxon>Blastocladiomycetes</taxon>
        <taxon>Blastocladiales</taxon>
        <taxon>Blastocladiaceae</taxon>
        <taxon>Allomyces</taxon>
    </lineage>
</organism>
<dbReference type="Pfam" id="PF00270">
    <property type="entry name" value="DEAD"/>
    <property type="match status" value="2"/>
</dbReference>
<evidence type="ECO:0000313" key="17">
    <source>
        <dbReference type="EMBL" id="KNE59717.1"/>
    </source>
</evidence>
<dbReference type="GO" id="GO:0016887">
    <property type="term" value="F:ATP hydrolysis activity"/>
    <property type="evidence" value="ECO:0007669"/>
    <property type="project" value="RHEA"/>
</dbReference>
<dbReference type="Pfam" id="PF00271">
    <property type="entry name" value="Helicase_C"/>
    <property type="match status" value="1"/>
</dbReference>
<keyword evidence="4" id="KW-0698">rRNA processing</keyword>
<evidence type="ECO:0000256" key="7">
    <source>
        <dbReference type="ARBA" id="ARBA00022806"/>
    </source>
</evidence>
<dbReference type="GO" id="GO:0005524">
    <property type="term" value="F:ATP binding"/>
    <property type="evidence" value="ECO:0007669"/>
    <property type="project" value="UniProtKB-KW"/>
</dbReference>
<dbReference type="STRING" id="578462.A0A0L0SBA5"/>
<dbReference type="Pfam" id="PF13959">
    <property type="entry name" value="CTE_SPB4"/>
    <property type="match status" value="1"/>
</dbReference>
<dbReference type="InterPro" id="IPR025313">
    <property type="entry name" value="SPB4-like_CTE"/>
</dbReference>
<dbReference type="GO" id="GO:0003723">
    <property type="term" value="F:RNA binding"/>
    <property type="evidence" value="ECO:0007669"/>
    <property type="project" value="UniProtKB-KW"/>
</dbReference>
<dbReference type="Gene3D" id="3.40.50.300">
    <property type="entry name" value="P-loop containing nucleotide triphosphate hydrolases"/>
    <property type="match status" value="2"/>
</dbReference>
<dbReference type="AlphaFoldDB" id="A0A0L0SBA5"/>
<dbReference type="EMBL" id="GG745335">
    <property type="protein sequence ID" value="KNE59717.1"/>
    <property type="molecule type" value="Genomic_DNA"/>
</dbReference>
<evidence type="ECO:0000256" key="10">
    <source>
        <dbReference type="ARBA" id="ARBA00023054"/>
    </source>
</evidence>
<dbReference type="SUPFAM" id="SSF52540">
    <property type="entry name" value="P-loop containing nucleoside triphosphate hydrolases"/>
    <property type="match status" value="2"/>
</dbReference>
<feature type="compositionally biased region" description="Low complexity" evidence="14">
    <location>
        <begin position="725"/>
        <end position="734"/>
    </location>
</feature>
<dbReference type="PROSITE" id="PS00039">
    <property type="entry name" value="DEAD_ATP_HELICASE"/>
    <property type="match status" value="1"/>
</dbReference>
<evidence type="ECO:0000256" key="5">
    <source>
        <dbReference type="ARBA" id="ARBA00022741"/>
    </source>
</evidence>
<evidence type="ECO:0000256" key="14">
    <source>
        <dbReference type="SAM" id="MobiDB-lite"/>
    </source>
</evidence>
<keyword evidence="5 13" id="KW-0547">Nucleotide-binding</keyword>
<dbReference type="CDD" id="cd18787">
    <property type="entry name" value="SF2_C_DEAD"/>
    <property type="match status" value="1"/>
</dbReference>
<keyword evidence="8 13" id="KW-0067">ATP-binding</keyword>
<keyword evidence="7 13" id="KW-0347">Helicase</keyword>
<evidence type="ECO:0000256" key="12">
    <source>
        <dbReference type="ARBA" id="ARBA00047984"/>
    </source>
</evidence>
<feature type="compositionally biased region" description="Basic residues" evidence="14">
    <location>
        <begin position="707"/>
        <end position="716"/>
    </location>
</feature>
<dbReference type="OrthoDB" id="7396459at2759"/>
<comment type="similarity">
    <text evidence="11">Belongs to the DEAD box helicase family. DDX55/SPB4 subfamily.</text>
</comment>
<dbReference type="SMART" id="SM01178">
    <property type="entry name" value="DUF4217"/>
    <property type="match status" value="1"/>
</dbReference>
<gene>
    <name evidence="17" type="ORF">AMAG_05181</name>
</gene>
<protein>
    <recommendedName>
        <fullName evidence="2">RNA helicase</fullName>
        <ecNumber evidence="2">3.6.4.13</ecNumber>
    </recommendedName>
</protein>
<dbReference type="InterPro" id="IPR001650">
    <property type="entry name" value="Helicase_C-like"/>
</dbReference>
<feature type="domain" description="Helicase ATP-binding" evidence="15">
    <location>
        <begin position="44"/>
        <end position="283"/>
    </location>
</feature>
<dbReference type="InterPro" id="IPR000629">
    <property type="entry name" value="RNA-helicase_DEAD-box_CS"/>
</dbReference>
<evidence type="ECO:0000259" key="15">
    <source>
        <dbReference type="PROSITE" id="PS51192"/>
    </source>
</evidence>
<dbReference type="InterPro" id="IPR011545">
    <property type="entry name" value="DEAD/DEAH_box_helicase_dom"/>
</dbReference>
<dbReference type="GO" id="GO:0005829">
    <property type="term" value="C:cytosol"/>
    <property type="evidence" value="ECO:0007669"/>
    <property type="project" value="TreeGrafter"/>
</dbReference>
<evidence type="ECO:0000256" key="1">
    <source>
        <dbReference type="ARBA" id="ARBA00004604"/>
    </source>
</evidence>
<dbReference type="Pfam" id="PF23681">
    <property type="entry name" value="CTT_SPB4"/>
    <property type="match status" value="1"/>
</dbReference>
<dbReference type="PANTHER" id="PTHR47959:SF1">
    <property type="entry name" value="ATP-DEPENDENT RNA HELICASE DBPA"/>
    <property type="match status" value="1"/>
</dbReference>
<name>A0A0L0SBA5_ALLM3</name>
<evidence type="ECO:0000256" key="8">
    <source>
        <dbReference type="ARBA" id="ARBA00022840"/>
    </source>
</evidence>
<evidence type="ECO:0000256" key="11">
    <source>
        <dbReference type="ARBA" id="ARBA00038002"/>
    </source>
</evidence>
<dbReference type="eggNOG" id="KOG0345">
    <property type="taxonomic scope" value="Eukaryota"/>
</dbReference>
<evidence type="ECO:0000256" key="6">
    <source>
        <dbReference type="ARBA" id="ARBA00022801"/>
    </source>
</evidence>
<comment type="catalytic activity">
    <reaction evidence="12">
        <text>ATP + H2O = ADP + phosphate + H(+)</text>
        <dbReference type="Rhea" id="RHEA:13065"/>
        <dbReference type="ChEBI" id="CHEBI:15377"/>
        <dbReference type="ChEBI" id="CHEBI:15378"/>
        <dbReference type="ChEBI" id="CHEBI:30616"/>
        <dbReference type="ChEBI" id="CHEBI:43474"/>
        <dbReference type="ChEBI" id="CHEBI:456216"/>
        <dbReference type="EC" id="3.6.4.13"/>
    </reaction>
</comment>
<feature type="region of interest" description="Disordered" evidence="14">
    <location>
        <begin position="116"/>
        <end position="161"/>
    </location>
</feature>
<accession>A0A0L0SBA5</accession>
<keyword evidence="9" id="KW-0694">RNA-binding</keyword>
<evidence type="ECO:0000259" key="16">
    <source>
        <dbReference type="PROSITE" id="PS51194"/>
    </source>
</evidence>
<dbReference type="VEuPathDB" id="FungiDB:AMAG_05181"/>
<evidence type="ECO:0000256" key="9">
    <source>
        <dbReference type="ARBA" id="ARBA00022884"/>
    </source>
</evidence>
<dbReference type="InterPro" id="IPR027417">
    <property type="entry name" value="P-loop_NTPase"/>
</dbReference>
<keyword evidence="3" id="KW-0690">Ribosome biogenesis</keyword>
<feature type="compositionally biased region" description="Basic residues" evidence="14">
    <location>
        <begin position="630"/>
        <end position="643"/>
    </location>
</feature>
<sequence>MTTALPLPAAGSWRNVTPALSPLVIDVVERLGFTQMTPVQSQTIPLFLKSKDVVVEAITGSGKTLAFVIPVIEMMLRKMKSEPLRKNQIGAIIISPTRELAIQIYSVLRQFLPDSPTNYRPHGTDPDAADADANGDADMDAAPSTTATGASSEPAPKNKKSQLTHALFVGGATSSLEDDLAHFKQYGAHIVVATPGRLEEVLKRGIGHRTAGASANAALVNVKECDAVILDEADRLLDLGFKQALANILGYLPKQRRTGLFSATMTDALGELVRTGLRNPVRIAVKVEHAASGAVWRTPQSLDIGAVVVTESTKLAWLLACVRRWGQGRKVIVYMATCKQVEYWYKALATIAAAKDVPWHSLHGQQTAKRRAAVFQAFVDPSTDHAVLITTDVAARGLDIPNVDLVIQYDPPTDPKMFAHRCGRAGRAGRAGKAVVFLTENEDAYVEFMHVRKVNVQPVTDWAWGEPGTKTGKSKKGIKDAFAVTDQDALHAELVTAIQGDRDLLDKSILAFTSYVRSYTAHELSYIFQLKKLDLVALVRQFALVKVPNMPEIKRNSEVVDQLAQYEAALAIDASKIAYKDKIREKARLDRIAKKAEEAALAALTAAADKKKRDKKKRSLAEAWSEQKEKKQKRLERREKKDKRKAAIEQLKAQGKEFFTAKSKKLAAAELGVAATTEGKDAGSDSSDSDSDVDMADDYAELQREKRAQRKTKQQKKGGGPMTMSFDFAAADSDASSDEST</sequence>
<dbReference type="InterPro" id="IPR014001">
    <property type="entry name" value="Helicase_ATP-bd"/>
</dbReference>
<comment type="subcellular location">
    <subcellularLocation>
        <location evidence="1">Nucleus</location>
        <location evidence="1">Nucleolus</location>
    </subcellularLocation>
</comment>
<feature type="region of interest" description="Disordered" evidence="14">
    <location>
        <begin position="674"/>
        <end position="741"/>
    </location>
</feature>
<proteinExistence type="inferred from homology"/>
<dbReference type="GO" id="GO:0003724">
    <property type="term" value="F:RNA helicase activity"/>
    <property type="evidence" value="ECO:0007669"/>
    <property type="project" value="UniProtKB-EC"/>
</dbReference>
<feature type="compositionally biased region" description="Low complexity" evidence="14">
    <location>
        <begin position="140"/>
        <end position="155"/>
    </location>
</feature>
<keyword evidence="18" id="KW-1185">Reference proteome</keyword>
<dbReference type="PANTHER" id="PTHR47959">
    <property type="entry name" value="ATP-DEPENDENT RNA HELICASE RHLE-RELATED"/>
    <property type="match status" value="1"/>
</dbReference>
<evidence type="ECO:0000313" key="18">
    <source>
        <dbReference type="Proteomes" id="UP000054350"/>
    </source>
</evidence>
<feature type="region of interest" description="Disordered" evidence="14">
    <location>
        <begin position="612"/>
        <end position="643"/>
    </location>
</feature>
<dbReference type="SMART" id="SM00487">
    <property type="entry name" value="DEXDc"/>
    <property type="match status" value="1"/>
</dbReference>
<keyword evidence="6 13" id="KW-0378">Hydrolase</keyword>
<reference evidence="17 18" key="1">
    <citation type="submission" date="2009-11" db="EMBL/GenBank/DDBJ databases">
        <title>Annotation of Allomyces macrogynus ATCC 38327.</title>
        <authorList>
            <consortium name="The Broad Institute Genome Sequencing Platform"/>
            <person name="Russ C."/>
            <person name="Cuomo C."/>
            <person name="Burger G."/>
            <person name="Gray M.W."/>
            <person name="Holland P.W.H."/>
            <person name="King N."/>
            <person name="Lang F.B.F."/>
            <person name="Roger A.J."/>
            <person name="Ruiz-Trillo I."/>
            <person name="Young S.K."/>
            <person name="Zeng Q."/>
            <person name="Gargeya S."/>
            <person name="Fitzgerald M."/>
            <person name="Haas B."/>
            <person name="Abouelleil A."/>
            <person name="Alvarado L."/>
            <person name="Arachchi H.M."/>
            <person name="Berlin A."/>
            <person name="Chapman S.B."/>
            <person name="Gearin G."/>
            <person name="Goldberg J."/>
            <person name="Griggs A."/>
            <person name="Gujja S."/>
            <person name="Hansen M."/>
            <person name="Heiman D."/>
            <person name="Howarth C."/>
            <person name="Larimer J."/>
            <person name="Lui A."/>
            <person name="MacDonald P.J.P."/>
            <person name="McCowen C."/>
            <person name="Montmayeur A."/>
            <person name="Murphy C."/>
            <person name="Neiman D."/>
            <person name="Pearson M."/>
            <person name="Priest M."/>
            <person name="Roberts A."/>
            <person name="Saif S."/>
            <person name="Shea T."/>
            <person name="Sisk P."/>
            <person name="Stolte C."/>
            <person name="Sykes S."/>
            <person name="Wortman J."/>
            <person name="Nusbaum C."/>
            <person name="Birren B."/>
        </authorList>
    </citation>
    <scope>NUCLEOTIDE SEQUENCE [LARGE SCALE GENOMIC DNA]</scope>
    <source>
        <strain evidence="17 18">ATCC 38327</strain>
    </source>
</reference>
<dbReference type="GO" id="GO:0006364">
    <property type="term" value="P:rRNA processing"/>
    <property type="evidence" value="ECO:0007669"/>
    <property type="project" value="UniProtKB-KW"/>
</dbReference>
<evidence type="ECO:0000256" key="13">
    <source>
        <dbReference type="RuleBase" id="RU000492"/>
    </source>
</evidence>
<dbReference type="GO" id="GO:0005730">
    <property type="term" value="C:nucleolus"/>
    <property type="evidence" value="ECO:0007669"/>
    <property type="project" value="UniProtKB-SubCell"/>
</dbReference>
<feature type="domain" description="Helicase C-terminal" evidence="16">
    <location>
        <begin position="314"/>
        <end position="477"/>
    </location>
</feature>
<feature type="compositionally biased region" description="Acidic residues" evidence="14">
    <location>
        <begin position="127"/>
        <end position="139"/>
    </location>
</feature>
<reference evidence="18" key="2">
    <citation type="submission" date="2009-11" db="EMBL/GenBank/DDBJ databases">
        <title>The Genome Sequence of Allomyces macrogynus strain ATCC 38327.</title>
        <authorList>
            <consortium name="The Broad Institute Genome Sequencing Platform"/>
            <person name="Russ C."/>
            <person name="Cuomo C."/>
            <person name="Shea T."/>
            <person name="Young S.K."/>
            <person name="Zeng Q."/>
            <person name="Koehrsen M."/>
            <person name="Haas B."/>
            <person name="Borodovsky M."/>
            <person name="Guigo R."/>
            <person name="Alvarado L."/>
            <person name="Berlin A."/>
            <person name="Borenstein D."/>
            <person name="Chen Z."/>
            <person name="Engels R."/>
            <person name="Freedman E."/>
            <person name="Gellesch M."/>
            <person name="Goldberg J."/>
            <person name="Griggs A."/>
            <person name="Gujja S."/>
            <person name="Heiman D."/>
            <person name="Hepburn T."/>
            <person name="Howarth C."/>
            <person name="Jen D."/>
            <person name="Larson L."/>
            <person name="Lewis B."/>
            <person name="Mehta T."/>
            <person name="Park D."/>
            <person name="Pearson M."/>
            <person name="Roberts A."/>
            <person name="Saif S."/>
            <person name="Shenoy N."/>
            <person name="Sisk P."/>
            <person name="Stolte C."/>
            <person name="Sykes S."/>
            <person name="Walk T."/>
            <person name="White J."/>
            <person name="Yandava C."/>
            <person name="Burger G."/>
            <person name="Gray M.W."/>
            <person name="Holland P.W.H."/>
            <person name="King N."/>
            <person name="Lang F.B.F."/>
            <person name="Roger A.J."/>
            <person name="Ruiz-Trillo I."/>
            <person name="Lander E."/>
            <person name="Nusbaum C."/>
        </authorList>
    </citation>
    <scope>NUCLEOTIDE SEQUENCE [LARGE SCALE GENOMIC DNA]</scope>
    <source>
        <strain evidence="18">ATCC 38327</strain>
    </source>
</reference>
<dbReference type="InterPro" id="IPR056330">
    <property type="entry name" value="CTT_SPB4"/>
</dbReference>
<dbReference type="EC" id="3.6.4.13" evidence="2"/>
<evidence type="ECO:0000256" key="2">
    <source>
        <dbReference type="ARBA" id="ARBA00012552"/>
    </source>
</evidence>
<dbReference type="Proteomes" id="UP000054350">
    <property type="component" value="Unassembled WGS sequence"/>
</dbReference>
<feature type="compositionally biased region" description="Acidic residues" evidence="14">
    <location>
        <begin position="687"/>
        <end position="700"/>
    </location>
</feature>